<keyword evidence="8" id="KW-1185">Reference proteome</keyword>
<keyword evidence="2" id="KW-0645">Protease</keyword>
<feature type="domain" description="Ubiquitin-like protease family profile" evidence="5">
    <location>
        <begin position="4"/>
        <end position="209"/>
    </location>
</feature>
<proteinExistence type="inferred from homology"/>
<dbReference type="FunCoup" id="K3YXT1">
    <property type="interactions" value="83"/>
</dbReference>
<dbReference type="GO" id="GO:0016929">
    <property type="term" value="F:deSUMOylase activity"/>
    <property type="evidence" value="ECO:0000318"/>
    <property type="project" value="GO_Central"/>
</dbReference>
<dbReference type="EnsemblPlants" id="KQL29459">
    <property type="protein sequence ID" value="KQL29459"/>
    <property type="gene ID" value="SETIT_019079mg"/>
</dbReference>
<name>K3YXT1_SETIT</name>
<evidence type="ECO:0000256" key="4">
    <source>
        <dbReference type="ARBA" id="ARBA00022807"/>
    </source>
</evidence>
<reference evidence="7" key="3">
    <citation type="submission" date="2018-08" db="UniProtKB">
        <authorList>
            <consortium name="EnsemblPlants"/>
        </authorList>
    </citation>
    <scope>IDENTIFICATION</scope>
    <source>
        <strain evidence="7">Yugu1</strain>
    </source>
</reference>
<evidence type="ECO:0000313" key="7">
    <source>
        <dbReference type="EnsemblPlants" id="KQL29459"/>
    </source>
</evidence>
<dbReference type="InterPro" id="IPR003653">
    <property type="entry name" value="Peptidase_C48_C"/>
</dbReference>
<accession>K3YXT1</accession>
<keyword evidence="4" id="KW-0788">Thiol protease</keyword>
<dbReference type="OMA" id="CAVESTI"/>
<dbReference type="GO" id="GO:0006508">
    <property type="term" value="P:proteolysis"/>
    <property type="evidence" value="ECO:0007669"/>
    <property type="project" value="UniProtKB-KW"/>
</dbReference>
<dbReference type="GO" id="GO:0016926">
    <property type="term" value="P:protein desumoylation"/>
    <property type="evidence" value="ECO:0000318"/>
    <property type="project" value="GO_Central"/>
</dbReference>
<dbReference type="AlphaFoldDB" id="K3YXT1"/>
<keyword evidence="3" id="KW-0378">Hydrolase</keyword>
<sequence length="366" mass="42256">MQGYVAASDDIHVPSKQDIGLGEGGLANGDPEETTIDVFKSDGSTITQFLVINSYINLIKAEKHLLCAVESTIYIENTLIVGLLQRDGKNKEKIKPNIKQNSIVERLMKYMAHDLVFLPINIEEMHWYLAMVNRKRCDIQVLNSLGPMRSDDLGHVLQIDAALGVRDITDDKWPDLQVSSWSVVEQFYHRMQTDGVSYGLFLLNFMEYWMGEKLSNTFTQVRSSDPYPISLSLKNLQDILDVNRTMDVDVFNLAMRMLACDMATMLREPKSHFMDLMFSVVVPYYACRSFGMFALDKHARRIAIIDHSPVHHNPAYNHPSYYYLPRIQKMSRTYDCAMDEIDPSWNDDIYDWNHIYLCLVPKIFDR</sequence>
<organism evidence="7 8">
    <name type="scientific">Setaria italica</name>
    <name type="common">Foxtail millet</name>
    <name type="synonym">Panicum italicum</name>
    <dbReference type="NCBI Taxonomy" id="4555"/>
    <lineage>
        <taxon>Eukaryota</taxon>
        <taxon>Viridiplantae</taxon>
        <taxon>Streptophyta</taxon>
        <taxon>Embryophyta</taxon>
        <taxon>Tracheophyta</taxon>
        <taxon>Spermatophyta</taxon>
        <taxon>Magnoliopsida</taxon>
        <taxon>Liliopsida</taxon>
        <taxon>Poales</taxon>
        <taxon>Poaceae</taxon>
        <taxon>PACMAD clade</taxon>
        <taxon>Panicoideae</taxon>
        <taxon>Panicodae</taxon>
        <taxon>Paniceae</taxon>
        <taxon>Cenchrinae</taxon>
        <taxon>Setaria</taxon>
    </lineage>
</organism>
<evidence type="ECO:0000256" key="1">
    <source>
        <dbReference type="ARBA" id="ARBA00005234"/>
    </source>
</evidence>
<gene>
    <name evidence="6" type="ORF">SETIT_1G145800v2</name>
</gene>
<reference evidence="6" key="2">
    <citation type="submission" date="2015-07" db="EMBL/GenBank/DDBJ databases">
        <authorList>
            <person name="Noorani M."/>
        </authorList>
    </citation>
    <scope>NUCLEOTIDE SEQUENCE</scope>
    <source>
        <strain evidence="6">Yugu1</strain>
    </source>
</reference>
<dbReference type="HOGENOM" id="CLU_017472_5_0_1"/>
<dbReference type="PROSITE" id="PS50600">
    <property type="entry name" value="ULP_PROTEASE"/>
    <property type="match status" value="1"/>
</dbReference>
<evidence type="ECO:0000313" key="6">
    <source>
        <dbReference type="EMBL" id="RCV06218.1"/>
    </source>
</evidence>
<protein>
    <recommendedName>
        <fullName evidence="5">Ubiquitin-like protease family profile domain-containing protein</fullName>
    </recommendedName>
</protein>
<dbReference type="PANTHER" id="PTHR12606">
    <property type="entry name" value="SENTRIN/SUMO-SPECIFIC PROTEASE"/>
    <property type="match status" value="1"/>
</dbReference>
<evidence type="ECO:0000313" key="8">
    <source>
        <dbReference type="Proteomes" id="UP000004995"/>
    </source>
</evidence>
<dbReference type="OrthoDB" id="693758at2759"/>
<evidence type="ECO:0000256" key="2">
    <source>
        <dbReference type="ARBA" id="ARBA00022670"/>
    </source>
</evidence>
<dbReference type="EMBL" id="AGNK02000245">
    <property type="status" value="NOT_ANNOTATED_CDS"/>
    <property type="molecule type" value="Genomic_DNA"/>
</dbReference>
<dbReference type="PANTHER" id="PTHR12606:SF155">
    <property type="entry name" value="OS04G0316900 PROTEIN"/>
    <property type="match status" value="1"/>
</dbReference>
<comment type="similarity">
    <text evidence="1">Belongs to the peptidase C48 family.</text>
</comment>
<dbReference type="GO" id="GO:0005634">
    <property type="term" value="C:nucleus"/>
    <property type="evidence" value="ECO:0000318"/>
    <property type="project" value="GO_Central"/>
</dbReference>
<dbReference type="EMBL" id="CM003528">
    <property type="protein sequence ID" value="RCV06218.1"/>
    <property type="molecule type" value="Genomic_DNA"/>
</dbReference>
<dbReference type="InterPro" id="IPR038765">
    <property type="entry name" value="Papain-like_cys_pep_sf"/>
</dbReference>
<evidence type="ECO:0000259" key="5">
    <source>
        <dbReference type="PROSITE" id="PS50600"/>
    </source>
</evidence>
<dbReference type="Pfam" id="PF02902">
    <property type="entry name" value="Peptidase_C48"/>
    <property type="match status" value="1"/>
</dbReference>
<dbReference type="Proteomes" id="UP000004995">
    <property type="component" value="Unassembled WGS sequence"/>
</dbReference>
<dbReference type="Gene3D" id="3.40.395.10">
    <property type="entry name" value="Adenoviral Proteinase, Chain A"/>
    <property type="match status" value="1"/>
</dbReference>
<evidence type="ECO:0000256" key="3">
    <source>
        <dbReference type="ARBA" id="ARBA00022801"/>
    </source>
</evidence>
<dbReference type="Gramene" id="KQL29459">
    <property type="protein sequence ID" value="KQL29459"/>
    <property type="gene ID" value="SETIT_019079mg"/>
</dbReference>
<reference evidence="6 8" key="1">
    <citation type="journal article" date="2012" name="Nat. Biotechnol.">
        <title>Reference genome sequence of the model plant Setaria.</title>
        <authorList>
            <person name="Bennetzen J.L."/>
            <person name="Schmutz J."/>
            <person name="Wang H."/>
            <person name="Percifield R."/>
            <person name="Hawkins J."/>
            <person name="Pontaroli A.C."/>
            <person name="Estep M."/>
            <person name="Feng L."/>
            <person name="Vaughn J.N."/>
            <person name="Grimwood J."/>
            <person name="Jenkins J."/>
            <person name="Barry K."/>
            <person name="Lindquist E."/>
            <person name="Hellsten U."/>
            <person name="Deshpande S."/>
            <person name="Wang X."/>
            <person name="Wu X."/>
            <person name="Mitros T."/>
            <person name="Triplett J."/>
            <person name="Yang X."/>
            <person name="Ye C.Y."/>
            <person name="Mauro-Herrera M."/>
            <person name="Wang L."/>
            <person name="Li P."/>
            <person name="Sharma M."/>
            <person name="Sharma R."/>
            <person name="Ronald P.C."/>
            <person name="Panaud O."/>
            <person name="Kellogg E.A."/>
            <person name="Brutnell T.P."/>
            <person name="Doust A.N."/>
            <person name="Tuskan G.A."/>
            <person name="Rokhsar D."/>
            <person name="Devos K.M."/>
        </authorList>
    </citation>
    <scope>NUCLEOTIDE SEQUENCE [LARGE SCALE GENOMIC DNA]</scope>
    <source>
        <strain evidence="8">cv. Yugu1</strain>
        <strain evidence="6">Yugu1</strain>
    </source>
</reference>
<dbReference type="SUPFAM" id="SSF54001">
    <property type="entry name" value="Cysteine proteinases"/>
    <property type="match status" value="1"/>
</dbReference>